<reference evidence="2" key="1">
    <citation type="submission" date="2020-03" db="EMBL/GenBank/DDBJ databases">
        <title>The deep terrestrial virosphere.</title>
        <authorList>
            <person name="Holmfeldt K."/>
            <person name="Nilsson E."/>
            <person name="Simone D."/>
            <person name="Lopez-Fernandez M."/>
            <person name="Wu X."/>
            <person name="de Brujin I."/>
            <person name="Lundin D."/>
            <person name="Andersson A."/>
            <person name="Bertilsson S."/>
            <person name="Dopson M."/>
        </authorList>
    </citation>
    <scope>NUCLEOTIDE SEQUENCE</scope>
    <source>
        <strain evidence="2">MM415B02848</strain>
    </source>
</reference>
<dbReference type="InterPro" id="IPR055592">
    <property type="entry name" value="DUF7168"/>
</dbReference>
<sequence length="237" mass="27005">MDREKAVEIARKLLALAQNNSNEHESNGAQGKFEELSAMYNITMADLIQSEDTTRGVGEITVKGMSKRKGSHGIYEAHDWEGLLLNLSKAFHTRCVMSRRYEGWTVTFYGLDQDMELAVWFYKRLRRDIMSVAQHEYKLANDQRDFAAGMACIICDRLEEMYRKFKEQADVTTMALIVRKEGAIDDYVKLNHPNLREGKIARIGNYEAFGKGKEKGEKIGLGRPISRQGDKARAMIG</sequence>
<accession>A0A6M3L3V5</accession>
<dbReference type="Pfam" id="PF23771">
    <property type="entry name" value="DUF7168"/>
    <property type="match status" value="1"/>
</dbReference>
<proteinExistence type="predicted"/>
<gene>
    <name evidence="2" type="ORF">MM415B02848_0015</name>
</gene>
<evidence type="ECO:0000313" key="2">
    <source>
        <dbReference type="EMBL" id="QJA88015.1"/>
    </source>
</evidence>
<evidence type="ECO:0000259" key="1">
    <source>
        <dbReference type="Pfam" id="PF23771"/>
    </source>
</evidence>
<dbReference type="AlphaFoldDB" id="A0A6M3L3V5"/>
<dbReference type="EMBL" id="MT142747">
    <property type="protein sequence ID" value="QJA88015.1"/>
    <property type="molecule type" value="Genomic_DNA"/>
</dbReference>
<organism evidence="2">
    <name type="scientific">viral metagenome</name>
    <dbReference type="NCBI Taxonomy" id="1070528"/>
    <lineage>
        <taxon>unclassified sequences</taxon>
        <taxon>metagenomes</taxon>
        <taxon>organismal metagenomes</taxon>
    </lineage>
</organism>
<protein>
    <recommendedName>
        <fullName evidence="1">DUF7168 domain-containing protein</fullName>
    </recommendedName>
</protein>
<feature type="domain" description="DUF7168" evidence="1">
    <location>
        <begin position="78"/>
        <end position="172"/>
    </location>
</feature>
<name>A0A6M3L3V5_9ZZZZ</name>